<organism evidence="1 2">
    <name type="scientific">Zosterops borbonicus</name>
    <dbReference type="NCBI Taxonomy" id="364589"/>
    <lineage>
        <taxon>Eukaryota</taxon>
        <taxon>Metazoa</taxon>
        <taxon>Chordata</taxon>
        <taxon>Craniata</taxon>
        <taxon>Vertebrata</taxon>
        <taxon>Euteleostomi</taxon>
        <taxon>Archelosauria</taxon>
        <taxon>Archosauria</taxon>
        <taxon>Dinosauria</taxon>
        <taxon>Saurischia</taxon>
        <taxon>Theropoda</taxon>
        <taxon>Coelurosauria</taxon>
        <taxon>Aves</taxon>
        <taxon>Neognathae</taxon>
        <taxon>Neoaves</taxon>
        <taxon>Telluraves</taxon>
        <taxon>Australaves</taxon>
        <taxon>Passeriformes</taxon>
        <taxon>Sylvioidea</taxon>
        <taxon>Zosteropidae</taxon>
        <taxon>Zosterops</taxon>
    </lineage>
</organism>
<evidence type="ECO:0000313" key="1">
    <source>
        <dbReference type="EMBL" id="TRZ13436.1"/>
    </source>
</evidence>
<keyword evidence="2" id="KW-1185">Reference proteome</keyword>
<evidence type="ECO:0000313" key="2">
    <source>
        <dbReference type="Proteomes" id="UP000796761"/>
    </source>
</evidence>
<name>A0A8K1G8D4_9PASS</name>
<reference evidence="1" key="1">
    <citation type="submission" date="2019-04" db="EMBL/GenBank/DDBJ databases">
        <title>Genome assembly of Zosterops borbonicus 15179.</title>
        <authorList>
            <person name="Leroy T."/>
            <person name="Anselmetti Y."/>
            <person name="Tilak M.-K."/>
            <person name="Nabholz B."/>
        </authorList>
    </citation>
    <scope>NUCLEOTIDE SEQUENCE</scope>
    <source>
        <strain evidence="1">HGM_15179</strain>
        <tissue evidence="1">Muscle</tissue>
    </source>
</reference>
<sequence length="336" mass="37533">MTLTTPYLHVWDVPGILAIPKNAQDEHEITFSKDKVSRVSQREQEMAKMEIRIVHVSPMSSTAEELWELLASWLPHCQEVRMESVEVYHEDAKKFAKIFGFLGFKSVKEISCWCLLWEGCDNVATTMTCTIISIPTIGNTHFLILLVRVDMGEKKDASLLQVDIFNGVFARTVLPSHGSCVNNEDDSLNQVDIFNGVFARTVLPSHGSCVNNEDDSLNILLHVQVDQGLARQVSGNRFCAANKLQIKASAWFLQKVSKISCQSPAKMCGVPKLSNVSSQKLGLSDKCLFELAEECQENDNPQIYPDLSLTHICSPAYTKITFMEAEPGLMQSSKVF</sequence>
<comment type="caution">
    <text evidence="1">The sequence shown here is derived from an EMBL/GenBank/DDBJ whole genome shotgun (WGS) entry which is preliminary data.</text>
</comment>
<gene>
    <name evidence="1" type="ORF">HGM15179_013667</name>
</gene>
<dbReference type="OrthoDB" id="10629925at2759"/>
<proteinExistence type="predicted"/>
<protein>
    <submittedName>
        <fullName evidence="1">Uncharacterized protein</fullName>
    </submittedName>
</protein>
<dbReference type="AlphaFoldDB" id="A0A8K1G8D4"/>
<accession>A0A8K1G8D4</accession>
<dbReference type="Proteomes" id="UP000796761">
    <property type="component" value="Unassembled WGS sequence"/>
</dbReference>
<dbReference type="EMBL" id="SWJQ01000510">
    <property type="protein sequence ID" value="TRZ13436.1"/>
    <property type="molecule type" value="Genomic_DNA"/>
</dbReference>